<accession>A0AAE0B6A8</accession>
<evidence type="ECO:0000313" key="3">
    <source>
        <dbReference type="EMBL" id="KAK3230846.1"/>
    </source>
</evidence>
<comment type="caution">
    <text evidence="3">The sequence shown here is derived from an EMBL/GenBank/DDBJ whole genome shotgun (WGS) entry which is preliminary data.</text>
</comment>
<dbReference type="InterPro" id="IPR025836">
    <property type="entry name" value="Zn_knuckle_CX2CX4HX4C"/>
</dbReference>
<evidence type="ECO:0000259" key="2">
    <source>
        <dbReference type="PROSITE" id="PS50158"/>
    </source>
</evidence>
<dbReference type="PROSITE" id="PS50158">
    <property type="entry name" value="ZF_CCHC"/>
    <property type="match status" value="1"/>
</dbReference>
<keyword evidence="1" id="KW-0479">Metal-binding</keyword>
<evidence type="ECO:0000313" key="4">
    <source>
        <dbReference type="Proteomes" id="UP001281410"/>
    </source>
</evidence>
<dbReference type="InterPro" id="IPR040256">
    <property type="entry name" value="At4g02000-like"/>
</dbReference>
<dbReference type="GO" id="GO:0008270">
    <property type="term" value="F:zinc ion binding"/>
    <property type="evidence" value="ECO:0007669"/>
    <property type="project" value="UniProtKB-KW"/>
</dbReference>
<keyword evidence="4" id="KW-1185">Reference proteome</keyword>
<dbReference type="Pfam" id="PF14392">
    <property type="entry name" value="zf-CCHC_4"/>
    <property type="match status" value="1"/>
</dbReference>
<dbReference type="Proteomes" id="UP001281410">
    <property type="component" value="Unassembled WGS sequence"/>
</dbReference>
<dbReference type="PANTHER" id="PTHR31286:SF167">
    <property type="entry name" value="OS09G0268800 PROTEIN"/>
    <property type="match status" value="1"/>
</dbReference>
<organism evidence="3 4">
    <name type="scientific">Dipteronia sinensis</name>
    <dbReference type="NCBI Taxonomy" id="43782"/>
    <lineage>
        <taxon>Eukaryota</taxon>
        <taxon>Viridiplantae</taxon>
        <taxon>Streptophyta</taxon>
        <taxon>Embryophyta</taxon>
        <taxon>Tracheophyta</taxon>
        <taxon>Spermatophyta</taxon>
        <taxon>Magnoliopsida</taxon>
        <taxon>eudicotyledons</taxon>
        <taxon>Gunneridae</taxon>
        <taxon>Pentapetalae</taxon>
        <taxon>rosids</taxon>
        <taxon>malvids</taxon>
        <taxon>Sapindales</taxon>
        <taxon>Sapindaceae</taxon>
        <taxon>Hippocastanoideae</taxon>
        <taxon>Acereae</taxon>
        <taxon>Dipteronia</taxon>
    </lineage>
</organism>
<keyword evidence="1" id="KW-0862">Zinc</keyword>
<keyword evidence="1" id="KW-0863">Zinc-finger</keyword>
<dbReference type="InterPro" id="IPR001878">
    <property type="entry name" value="Znf_CCHC"/>
</dbReference>
<reference evidence="3" key="1">
    <citation type="journal article" date="2023" name="Plant J.">
        <title>Genome sequences and population genomics provide insights into the demographic history, inbreeding, and mutation load of two 'living fossil' tree species of Dipteronia.</title>
        <authorList>
            <person name="Feng Y."/>
            <person name="Comes H.P."/>
            <person name="Chen J."/>
            <person name="Zhu S."/>
            <person name="Lu R."/>
            <person name="Zhang X."/>
            <person name="Li P."/>
            <person name="Qiu J."/>
            <person name="Olsen K.M."/>
            <person name="Qiu Y."/>
        </authorList>
    </citation>
    <scope>NUCLEOTIDE SEQUENCE</scope>
    <source>
        <strain evidence="3">NBL</strain>
    </source>
</reference>
<dbReference type="GO" id="GO:0003676">
    <property type="term" value="F:nucleic acid binding"/>
    <property type="evidence" value="ECO:0007669"/>
    <property type="project" value="InterPro"/>
</dbReference>
<protein>
    <recommendedName>
        <fullName evidence="2">CCHC-type domain-containing protein</fullName>
    </recommendedName>
</protein>
<name>A0AAE0B6A8_9ROSI</name>
<dbReference type="EMBL" id="JANJYJ010000001">
    <property type="protein sequence ID" value="KAK3230846.1"/>
    <property type="molecule type" value="Genomic_DNA"/>
</dbReference>
<dbReference type="AlphaFoldDB" id="A0AAE0B6A8"/>
<dbReference type="PANTHER" id="PTHR31286">
    <property type="entry name" value="GLYCINE-RICH CELL WALL STRUCTURAL PROTEIN 1.8-LIKE"/>
    <property type="match status" value="1"/>
</dbReference>
<evidence type="ECO:0000256" key="1">
    <source>
        <dbReference type="PROSITE-ProRule" id="PRU00047"/>
    </source>
</evidence>
<sequence>MIFPYSEFWVQIHRVPLLCMTKEIGHFLGGMVGVVSEEDVSGECVGEFLSVRVNVDVSKPLRRCLRVDILGDGEETVMVLWYERLLNHCHQCGMLGHSTQECTDAAAEAGSVGVEGLPFGPWLQALAPERGRYRRSGYFSGTARGPAERAPIRSETVKGRALRRSENLVVSDLKHSKHMINEENIYGNTLMVVIKKGIIVGMRALWQQ</sequence>
<gene>
    <name evidence="3" type="ORF">Dsin_002727</name>
</gene>
<proteinExistence type="predicted"/>
<feature type="domain" description="CCHC-type" evidence="2">
    <location>
        <begin position="89"/>
        <end position="104"/>
    </location>
</feature>